<reference evidence="1" key="1">
    <citation type="submission" date="2021-01" db="EMBL/GenBank/DDBJ databases">
        <authorList>
            <consortium name="Genoscope - CEA"/>
            <person name="William W."/>
        </authorList>
    </citation>
    <scope>NUCLEOTIDE SEQUENCE</scope>
</reference>
<gene>
    <name evidence="1" type="ORF">PSON_ATCC_30995.1.T0090403</name>
</gene>
<dbReference type="AlphaFoldDB" id="A0A8S1KP77"/>
<comment type="caution">
    <text evidence="1">The sequence shown here is derived from an EMBL/GenBank/DDBJ whole genome shotgun (WGS) entry which is preliminary data.</text>
</comment>
<accession>A0A8S1KP77</accession>
<keyword evidence="2" id="KW-1185">Reference proteome</keyword>
<dbReference type="Proteomes" id="UP000692954">
    <property type="component" value="Unassembled WGS sequence"/>
</dbReference>
<organism evidence="1 2">
    <name type="scientific">Paramecium sonneborni</name>
    <dbReference type="NCBI Taxonomy" id="65129"/>
    <lineage>
        <taxon>Eukaryota</taxon>
        <taxon>Sar</taxon>
        <taxon>Alveolata</taxon>
        <taxon>Ciliophora</taxon>
        <taxon>Intramacronucleata</taxon>
        <taxon>Oligohymenophorea</taxon>
        <taxon>Peniculida</taxon>
        <taxon>Parameciidae</taxon>
        <taxon>Paramecium</taxon>
    </lineage>
</organism>
<dbReference type="EMBL" id="CAJJDN010000009">
    <property type="protein sequence ID" value="CAD8055753.1"/>
    <property type="molecule type" value="Genomic_DNA"/>
</dbReference>
<evidence type="ECO:0000313" key="2">
    <source>
        <dbReference type="Proteomes" id="UP000692954"/>
    </source>
</evidence>
<protein>
    <submittedName>
        <fullName evidence="1">Uncharacterized protein</fullName>
    </submittedName>
</protein>
<evidence type="ECO:0000313" key="1">
    <source>
        <dbReference type="EMBL" id="CAD8055753.1"/>
    </source>
</evidence>
<name>A0A8S1KP77_9CILI</name>
<proteinExistence type="predicted"/>
<sequence>MMIQQIGKTWIQKKTNSIKNSQIIKLKQNHIVVNFGIKMLFYYLKWNMIIEDQLDQLLMIQIFVQIKNVLEIALQIFYKNQLIVNQYISHKRFFFRSSFSQIQLKKKFLDIFFFRYEKVLLEHIYILT</sequence>